<evidence type="ECO:0000313" key="7">
    <source>
        <dbReference type="Proteomes" id="UP000054636"/>
    </source>
</evidence>
<dbReference type="InterPro" id="IPR009000">
    <property type="entry name" value="Transl_B-barrel_sf"/>
</dbReference>
<dbReference type="FunFam" id="2.40.10.190:FF:000001">
    <property type="entry name" value="60S ribosomal protein L35a"/>
    <property type="match status" value="1"/>
</dbReference>
<sequence>MVASSGQPTRLYVKGVFLGYKRGLRNQYSHTALVKIQGLTDKKDVDFYLGKKIAYIYKAKSLKNGTQFRVIWGKVMRAHGSNGVVRAKFAKNLPAEASARARGALGDFATIFLARAYIPVLPTSLLDVIDAPVPFLVGTHSDCLKQIAGRSTNVVFVDLDHNRVIPAVDDSGKNILVPKLPDREGSKLRAKLAEVASQPAVQGESGTSALFDSKRFLQDNFDAASRPFVAQLIATQMFDRFIEDRIFNPQLSEVLFFDQSINQKLNRSLTIGKKKYDCSFLEDRSDEIQETFIAPPPSNIGLPDDGTIYKGKDDRQHFLALRNGAIMIQKIYRTRYAVQKYQKQRVALVKLQFMARGFIVYARYRRMYRGFCCLQALWRGSFFKRSYKNLKYQVIRAQCRIRGFLSRKRTTKWKIGMLDEVRRKVYDLWERCDTPLLYRSKFWLTFNRIDFFTIGCVDLR</sequence>
<dbReference type="InterPro" id="IPR001194">
    <property type="entry name" value="cDENN_dom"/>
</dbReference>
<dbReference type="GO" id="GO:0003735">
    <property type="term" value="F:structural constituent of ribosome"/>
    <property type="evidence" value="ECO:0007669"/>
    <property type="project" value="InterPro"/>
</dbReference>
<feature type="domain" description="cDENN" evidence="4">
    <location>
        <begin position="116"/>
        <end position="162"/>
    </location>
</feature>
<dbReference type="SUPFAM" id="SSF50447">
    <property type="entry name" value="Translation proteins"/>
    <property type="match status" value="1"/>
</dbReference>
<feature type="domain" description="dDENN" evidence="5">
    <location>
        <begin position="211"/>
        <end position="259"/>
    </location>
</feature>
<dbReference type="InterPro" id="IPR005112">
    <property type="entry name" value="dDENN_dom"/>
</dbReference>
<dbReference type="Pfam" id="PF01247">
    <property type="entry name" value="Ribosomal_L35Ae"/>
    <property type="match status" value="1"/>
</dbReference>
<dbReference type="InterPro" id="IPR043153">
    <property type="entry name" value="DENN_C"/>
</dbReference>
<dbReference type="Pfam" id="PF03455">
    <property type="entry name" value="dDENN"/>
    <property type="match status" value="1"/>
</dbReference>
<evidence type="ECO:0000256" key="3">
    <source>
        <dbReference type="ARBA" id="ARBA00023274"/>
    </source>
</evidence>
<proteinExistence type="inferred from homology"/>
<gene>
    <name evidence="6" type="ORF">AM588_10006279</name>
</gene>
<dbReference type="Gene3D" id="2.40.10.190">
    <property type="entry name" value="translation elongation factor selb, chain A, domain 4"/>
    <property type="match status" value="1"/>
</dbReference>
<dbReference type="AlphaFoldDB" id="A0A0W8DKE2"/>
<reference evidence="6 7" key="1">
    <citation type="submission" date="2015-11" db="EMBL/GenBank/DDBJ databases">
        <title>Genomes and virulence difference between two physiological races of Phytophthora nicotianae.</title>
        <authorList>
            <person name="Liu H."/>
            <person name="Ma X."/>
            <person name="Yu H."/>
            <person name="Fang D."/>
            <person name="Li Y."/>
            <person name="Wang X."/>
            <person name="Wang W."/>
            <person name="Dong Y."/>
            <person name="Xiao B."/>
        </authorList>
    </citation>
    <scope>NUCLEOTIDE SEQUENCE [LARGE SCALE GENOMIC DNA]</scope>
    <source>
        <strain evidence="7">race 1</strain>
    </source>
</reference>
<evidence type="ECO:0000256" key="1">
    <source>
        <dbReference type="ARBA" id="ARBA00009269"/>
    </source>
</evidence>
<dbReference type="GO" id="GO:0005840">
    <property type="term" value="C:ribosome"/>
    <property type="evidence" value="ECO:0007669"/>
    <property type="project" value="UniProtKB-KW"/>
</dbReference>
<dbReference type="Proteomes" id="UP000054636">
    <property type="component" value="Unassembled WGS sequence"/>
</dbReference>
<organism evidence="6 7">
    <name type="scientific">Phytophthora nicotianae</name>
    <name type="common">Potato buckeye rot agent</name>
    <name type="synonym">Phytophthora parasitica</name>
    <dbReference type="NCBI Taxonomy" id="4792"/>
    <lineage>
        <taxon>Eukaryota</taxon>
        <taxon>Sar</taxon>
        <taxon>Stramenopiles</taxon>
        <taxon>Oomycota</taxon>
        <taxon>Peronosporomycetes</taxon>
        <taxon>Peronosporales</taxon>
        <taxon>Peronosporaceae</taxon>
        <taxon>Phytophthora</taxon>
    </lineage>
</organism>
<name>A0A0W8DKE2_PHYNI</name>
<accession>A0A0W8DKE2</accession>
<dbReference type="PROSITE" id="PS01105">
    <property type="entry name" value="RIBOSOMAL_L35AE"/>
    <property type="match status" value="1"/>
</dbReference>
<dbReference type="Pfam" id="PF02141">
    <property type="entry name" value="DENN"/>
    <property type="match status" value="1"/>
</dbReference>
<protein>
    <submittedName>
        <fullName evidence="6">Katanin p60 ATPase-containing subunit A</fullName>
    </submittedName>
</protein>
<dbReference type="SUPFAM" id="SSF52540">
    <property type="entry name" value="P-loop containing nucleoside triphosphate hydrolases"/>
    <property type="match status" value="1"/>
</dbReference>
<dbReference type="HAMAP" id="MF_00573">
    <property type="entry name" value="Ribosomal_eL33"/>
    <property type="match status" value="1"/>
</dbReference>
<evidence type="ECO:0000256" key="2">
    <source>
        <dbReference type="ARBA" id="ARBA00022980"/>
    </source>
</evidence>
<comment type="caution">
    <text evidence="6">The sequence shown here is derived from an EMBL/GenBank/DDBJ whole genome shotgun (WGS) entry which is preliminary data.</text>
</comment>
<dbReference type="InterPro" id="IPR027417">
    <property type="entry name" value="P-loop_NTPase"/>
</dbReference>
<keyword evidence="3" id="KW-0687">Ribonucleoprotein</keyword>
<dbReference type="Gene3D" id="3.40.50.11500">
    <property type="match status" value="1"/>
</dbReference>
<comment type="similarity">
    <text evidence="1">Belongs to the eukaryotic ribosomal protein eL33 family.</text>
</comment>
<evidence type="ECO:0000259" key="4">
    <source>
        <dbReference type="Pfam" id="PF02141"/>
    </source>
</evidence>
<evidence type="ECO:0000313" key="6">
    <source>
        <dbReference type="EMBL" id="KUF96661.1"/>
    </source>
</evidence>
<dbReference type="GO" id="GO:0006412">
    <property type="term" value="P:translation"/>
    <property type="evidence" value="ECO:0007669"/>
    <property type="project" value="InterPro"/>
</dbReference>
<keyword evidence="2" id="KW-0689">Ribosomal protein</keyword>
<dbReference type="InterPro" id="IPR001780">
    <property type="entry name" value="Ribosomal_eL33"/>
</dbReference>
<dbReference type="InterPro" id="IPR038661">
    <property type="entry name" value="Ribosomal_eL33_sf"/>
</dbReference>
<dbReference type="InterPro" id="IPR018266">
    <property type="entry name" value="Ribosomal_eL33_CS"/>
</dbReference>
<evidence type="ECO:0000259" key="5">
    <source>
        <dbReference type="Pfam" id="PF03455"/>
    </source>
</evidence>
<dbReference type="PROSITE" id="PS50096">
    <property type="entry name" value="IQ"/>
    <property type="match status" value="1"/>
</dbReference>
<dbReference type="PANTHER" id="PTHR10902">
    <property type="entry name" value="60S RIBOSOMAL PROTEIN L35A"/>
    <property type="match status" value="1"/>
</dbReference>
<dbReference type="EMBL" id="LNFP01000147">
    <property type="protein sequence ID" value="KUF96661.1"/>
    <property type="molecule type" value="Genomic_DNA"/>
</dbReference>
<dbReference type="GO" id="GO:1990904">
    <property type="term" value="C:ribonucleoprotein complex"/>
    <property type="evidence" value="ECO:0007669"/>
    <property type="project" value="UniProtKB-KW"/>
</dbReference>